<accession>A0A2X0MLW3</accession>
<dbReference type="Proteomes" id="UP000249464">
    <property type="component" value="Unassembled WGS sequence"/>
</dbReference>
<evidence type="ECO:0000313" key="2">
    <source>
        <dbReference type="Proteomes" id="UP000249464"/>
    </source>
</evidence>
<sequence>MDKRRRCNICNDMFGQDTPIGRSGGGRGESVGNYARPHATVAYHAGHGHYCIVSDQAHITNC</sequence>
<organism evidence="1 2">
    <name type="scientific">Microbotryum silenes-dioicae</name>
    <dbReference type="NCBI Taxonomy" id="796604"/>
    <lineage>
        <taxon>Eukaryota</taxon>
        <taxon>Fungi</taxon>
        <taxon>Dikarya</taxon>
        <taxon>Basidiomycota</taxon>
        <taxon>Pucciniomycotina</taxon>
        <taxon>Microbotryomycetes</taxon>
        <taxon>Microbotryales</taxon>
        <taxon>Microbotryaceae</taxon>
        <taxon>Microbotryum</taxon>
    </lineage>
</organism>
<keyword evidence="2" id="KW-1185">Reference proteome</keyword>
<dbReference type="EMBL" id="FQNC01000042">
    <property type="protein sequence ID" value="SGY37634.1"/>
    <property type="molecule type" value="Genomic_DNA"/>
</dbReference>
<evidence type="ECO:0000313" key="1">
    <source>
        <dbReference type="EMBL" id="SGY37634.1"/>
    </source>
</evidence>
<proteinExistence type="predicted"/>
<reference evidence="1 2" key="1">
    <citation type="submission" date="2016-11" db="EMBL/GenBank/DDBJ databases">
        <authorList>
            <person name="Jaros S."/>
            <person name="Januszkiewicz K."/>
            <person name="Wedrychowicz H."/>
        </authorList>
    </citation>
    <scope>NUCLEOTIDE SEQUENCE [LARGE SCALE GENOMIC DNA]</scope>
</reference>
<name>A0A2X0MLW3_9BASI</name>
<dbReference type="AlphaFoldDB" id="A0A2X0MLW3"/>
<gene>
    <name evidence="1" type="primary">BQ5605_C003g01847</name>
    <name evidence="1" type="ORF">BQ5605_C003G01847</name>
</gene>
<protein>
    <submittedName>
        <fullName evidence="1">BQ5605_C003g01847 protein</fullName>
    </submittedName>
</protein>